<proteinExistence type="predicted"/>
<dbReference type="SUPFAM" id="SSF52821">
    <property type="entry name" value="Rhodanese/Cell cycle control phosphatase"/>
    <property type="match status" value="2"/>
</dbReference>
<dbReference type="InterPro" id="IPR045078">
    <property type="entry name" value="TST/MPST-like"/>
</dbReference>
<keyword evidence="2" id="KW-0677">Repeat</keyword>
<gene>
    <name evidence="4" type="ORF">LVJ94_41035</name>
</gene>
<dbReference type="Pfam" id="PF00581">
    <property type="entry name" value="Rhodanese"/>
    <property type="match status" value="2"/>
</dbReference>
<dbReference type="RefSeq" id="WP_394832906.1">
    <property type="nucleotide sequence ID" value="NZ_CP089929.1"/>
</dbReference>
<evidence type="ECO:0000256" key="1">
    <source>
        <dbReference type="ARBA" id="ARBA00022679"/>
    </source>
</evidence>
<reference evidence="4" key="1">
    <citation type="submission" date="2021-12" db="EMBL/GenBank/DDBJ databases">
        <title>Discovery of the Pendulisporaceae a myxobacterial family with distinct sporulation behavior and unique specialized metabolism.</title>
        <authorList>
            <person name="Garcia R."/>
            <person name="Popoff A."/>
            <person name="Bader C.D."/>
            <person name="Loehr J."/>
            <person name="Walesch S."/>
            <person name="Walt C."/>
            <person name="Boldt J."/>
            <person name="Bunk B."/>
            <person name="Haeckl F.J.F.P.J."/>
            <person name="Gunesch A.P."/>
            <person name="Birkelbach J."/>
            <person name="Nuebel U."/>
            <person name="Pietschmann T."/>
            <person name="Bach T."/>
            <person name="Mueller R."/>
        </authorList>
    </citation>
    <scope>NUCLEOTIDE SEQUENCE</scope>
    <source>
        <strain evidence="4">MSr11367</strain>
    </source>
</reference>
<keyword evidence="1" id="KW-0808">Transferase</keyword>
<keyword evidence="5" id="KW-1185">Reference proteome</keyword>
<dbReference type="PANTHER" id="PTHR11364:SF27">
    <property type="entry name" value="SULFURTRANSFERASE"/>
    <property type="match status" value="1"/>
</dbReference>
<dbReference type="Gene3D" id="3.40.250.10">
    <property type="entry name" value="Rhodanese-like domain"/>
    <property type="match status" value="2"/>
</dbReference>
<accession>A0ABZ2KX56</accession>
<sequence length="284" mass="30912">MKMKDVRAEYLTDVRWLSNEGAKDSSVRIIDARWYLQGKDGREEYARGHIPGAVFVALEDITADEGPGRHPIPSAEKFAEAMRAAGVSKETQVIAYDDAGGSIAARLLWLLRRFGHAKAAVLDGGLAAWTAAGHPLTTEVPAIARGTFEPNADPRIVSVDKAHVDAARARGDSLVLDARAAERYRGDLEPIDARPGHIPGAKSAPWSLNMREGRFRSNADLRSHYEALGAGRAKEIIVYCGSGVTACHDWLALELAGFDRVKLYEGSWSDWARDPSLPAQKGDE</sequence>
<dbReference type="EMBL" id="CP089983">
    <property type="protein sequence ID" value="WXB03276.1"/>
    <property type="molecule type" value="Genomic_DNA"/>
</dbReference>
<dbReference type="CDD" id="cd01448">
    <property type="entry name" value="TST_Repeat_1"/>
    <property type="match status" value="1"/>
</dbReference>
<dbReference type="InterPro" id="IPR001307">
    <property type="entry name" value="Thiosulphate_STrfase_CS"/>
</dbReference>
<evidence type="ECO:0000259" key="3">
    <source>
        <dbReference type="PROSITE" id="PS50206"/>
    </source>
</evidence>
<protein>
    <submittedName>
        <fullName evidence="4">Sulfurtransferase</fullName>
    </submittedName>
</protein>
<dbReference type="InterPro" id="IPR036873">
    <property type="entry name" value="Rhodanese-like_dom_sf"/>
</dbReference>
<dbReference type="CDD" id="cd01449">
    <property type="entry name" value="TST_Repeat_2"/>
    <property type="match status" value="1"/>
</dbReference>
<evidence type="ECO:0000313" key="4">
    <source>
        <dbReference type="EMBL" id="WXB03276.1"/>
    </source>
</evidence>
<feature type="domain" description="Rhodanese" evidence="3">
    <location>
        <begin position="23"/>
        <end position="138"/>
    </location>
</feature>
<evidence type="ECO:0000256" key="2">
    <source>
        <dbReference type="ARBA" id="ARBA00022737"/>
    </source>
</evidence>
<dbReference type="PROSITE" id="PS50206">
    <property type="entry name" value="RHODANESE_3"/>
    <property type="match status" value="2"/>
</dbReference>
<evidence type="ECO:0000313" key="5">
    <source>
        <dbReference type="Proteomes" id="UP001374803"/>
    </source>
</evidence>
<feature type="domain" description="Rhodanese" evidence="3">
    <location>
        <begin position="169"/>
        <end position="280"/>
    </location>
</feature>
<dbReference type="PANTHER" id="PTHR11364">
    <property type="entry name" value="THIOSULFATE SULFERTANSFERASE"/>
    <property type="match status" value="1"/>
</dbReference>
<organism evidence="4 5">
    <name type="scientific">Pendulispora rubella</name>
    <dbReference type="NCBI Taxonomy" id="2741070"/>
    <lineage>
        <taxon>Bacteria</taxon>
        <taxon>Pseudomonadati</taxon>
        <taxon>Myxococcota</taxon>
        <taxon>Myxococcia</taxon>
        <taxon>Myxococcales</taxon>
        <taxon>Sorangiineae</taxon>
        <taxon>Pendulisporaceae</taxon>
        <taxon>Pendulispora</taxon>
    </lineage>
</organism>
<dbReference type="Proteomes" id="UP001374803">
    <property type="component" value="Chromosome"/>
</dbReference>
<dbReference type="SMART" id="SM00450">
    <property type="entry name" value="RHOD"/>
    <property type="match status" value="2"/>
</dbReference>
<dbReference type="InterPro" id="IPR001763">
    <property type="entry name" value="Rhodanese-like_dom"/>
</dbReference>
<name>A0ABZ2KX56_9BACT</name>
<dbReference type="PROSITE" id="PS00380">
    <property type="entry name" value="RHODANESE_1"/>
    <property type="match status" value="1"/>
</dbReference>